<dbReference type="GO" id="GO:0006281">
    <property type="term" value="P:DNA repair"/>
    <property type="evidence" value="ECO:0007669"/>
    <property type="project" value="InterPro"/>
</dbReference>
<dbReference type="InterPro" id="IPR019554">
    <property type="entry name" value="Soluble_ligand-bd"/>
</dbReference>
<dbReference type="InterPro" id="IPR003583">
    <property type="entry name" value="Hlx-hairpin-Hlx_DNA-bd_motif"/>
</dbReference>
<dbReference type="Pfam" id="PF10531">
    <property type="entry name" value="SLBB"/>
    <property type="match status" value="1"/>
</dbReference>
<dbReference type="HOGENOM" id="CLU_052011_1_1_9"/>
<protein>
    <submittedName>
        <fullName evidence="4">ComE operon protein 1</fullName>
    </submittedName>
</protein>
<dbReference type="InterPro" id="IPR004509">
    <property type="entry name" value="Competence_ComEA_HhH"/>
</dbReference>
<feature type="compositionally biased region" description="Low complexity" evidence="1">
    <location>
        <begin position="131"/>
        <end position="144"/>
    </location>
</feature>
<evidence type="ECO:0000313" key="4">
    <source>
        <dbReference type="EMBL" id="CDZ99978.1"/>
    </source>
</evidence>
<dbReference type="SUPFAM" id="SSF47781">
    <property type="entry name" value="RuvA domain 2-like"/>
    <property type="match status" value="1"/>
</dbReference>
<keyword evidence="2" id="KW-1133">Transmembrane helix</keyword>
<evidence type="ECO:0000256" key="2">
    <source>
        <dbReference type="SAM" id="Phobius"/>
    </source>
</evidence>
<organism evidence="4">
    <name type="scientific">Metalysinibacillus saudimassiliensis</name>
    <dbReference type="NCBI Taxonomy" id="1461583"/>
    <lineage>
        <taxon>Bacteria</taxon>
        <taxon>Bacillati</taxon>
        <taxon>Bacillota</taxon>
        <taxon>Bacilli</taxon>
        <taxon>Bacillales</taxon>
        <taxon>Caryophanaceae</taxon>
        <taxon>Metalysinibacillus</taxon>
    </lineage>
</organism>
<dbReference type="GO" id="GO:0015628">
    <property type="term" value="P:protein secretion by the type II secretion system"/>
    <property type="evidence" value="ECO:0007669"/>
    <property type="project" value="TreeGrafter"/>
</dbReference>
<keyword evidence="2" id="KW-0812">Transmembrane</keyword>
<dbReference type="InterPro" id="IPR051675">
    <property type="entry name" value="Endo/Exo/Phosphatase_dom_1"/>
</dbReference>
<accession>A0A078LXS0</accession>
<dbReference type="AlphaFoldDB" id="A0A078LXS0"/>
<reference evidence="4" key="1">
    <citation type="submission" date="2014-07" db="EMBL/GenBank/DDBJ databases">
        <authorList>
            <person name="Urmite Genomes Urmite Genomes"/>
        </authorList>
    </citation>
    <scope>NUCLEOTIDE SEQUENCE</scope>
    <source>
        <strain evidence="4">13S34_air</strain>
    </source>
</reference>
<feature type="transmembrane region" description="Helical" evidence="2">
    <location>
        <begin position="12"/>
        <end position="28"/>
    </location>
</feature>
<dbReference type="Gene3D" id="3.10.560.10">
    <property type="entry name" value="Outer membrane lipoprotein wza domain like"/>
    <property type="match status" value="1"/>
</dbReference>
<dbReference type="PANTHER" id="PTHR21180">
    <property type="entry name" value="ENDONUCLEASE/EXONUCLEASE/PHOSPHATASE FAMILY DOMAIN-CONTAINING PROTEIN 1"/>
    <property type="match status" value="1"/>
</dbReference>
<dbReference type="EMBL" id="LN483073">
    <property type="protein sequence ID" value="CDZ99978.1"/>
    <property type="molecule type" value="Genomic_DNA"/>
</dbReference>
<keyword evidence="2" id="KW-0472">Membrane</keyword>
<dbReference type="PANTHER" id="PTHR21180:SF32">
    <property type="entry name" value="ENDONUCLEASE_EXONUCLEASE_PHOSPHATASE FAMILY DOMAIN-CONTAINING PROTEIN 1"/>
    <property type="match status" value="1"/>
</dbReference>
<dbReference type="NCBIfam" id="TIGR00426">
    <property type="entry name" value="competence protein ComEA helix-hairpin-helix repeat region"/>
    <property type="match status" value="1"/>
</dbReference>
<dbReference type="SMART" id="SM00278">
    <property type="entry name" value="HhH1"/>
    <property type="match status" value="2"/>
</dbReference>
<name>A0A078LXS0_9BACL</name>
<dbReference type="PATRIC" id="fig|1461583.4.peg.365"/>
<feature type="region of interest" description="Disordered" evidence="1">
    <location>
        <begin position="123"/>
        <end position="144"/>
    </location>
</feature>
<dbReference type="Gene3D" id="1.10.150.310">
    <property type="entry name" value="Tex RuvX-like domain-like"/>
    <property type="match status" value="1"/>
</dbReference>
<gene>
    <name evidence="4" type="primary">comEA</name>
    <name evidence="4" type="ORF">BN1050_00393</name>
</gene>
<dbReference type="GO" id="GO:0015627">
    <property type="term" value="C:type II protein secretion system complex"/>
    <property type="evidence" value="ECO:0007669"/>
    <property type="project" value="TreeGrafter"/>
</dbReference>
<dbReference type="Pfam" id="PF12836">
    <property type="entry name" value="HHH_3"/>
    <property type="match status" value="1"/>
</dbReference>
<sequence length="209" mass="22967">MQQLWQQYGKYALIIGAVSVVLLFYFTRTEAQQPELLPLTPTLEEPKIEQQPIEPEPPQVTTVLVDVKGAVKQPGVYPLTTEERIIDALTIAGGITDEADTKLINYAQKLQDEMVIYIPKQGEEPPPEAVATQAQPTSTTSQTTTTTVNLNTADETQLMTIPGIGPAKAASIISYRTEQGNFTTIEDVKKISGIGDKTFEKLKDYISVK</sequence>
<evidence type="ECO:0000256" key="1">
    <source>
        <dbReference type="SAM" id="MobiDB-lite"/>
    </source>
</evidence>
<feature type="domain" description="Helix-hairpin-helix DNA-binding motif class 1" evidence="3">
    <location>
        <begin position="186"/>
        <end position="205"/>
    </location>
</feature>
<evidence type="ECO:0000259" key="3">
    <source>
        <dbReference type="SMART" id="SM00278"/>
    </source>
</evidence>
<dbReference type="InterPro" id="IPR010994">
    <property type="entry name" value="RuvA_2-like"/>
</dbReference>
<proteinExistence type="predicted"/>
<feature type="domain" description="Helix-hairpin-helix DNA-binding motif class 1" evidence="3">
    <location>
        <begin position="156"/>
        <end position="175"/>
    </location>
</feature>
<dbReference type="GO" id="GO:0003677">
    <property type="term" value="F:DNA binding"/>
    <property type="evidence" value="ECO:0007669"/>
    <property type="project" value="InterPro"/>
</dbReference>